<reference evidence="2" key="1">
    <citation type="journal article" date="2024" name="Proc. Natl. Acad. Sci. U.S.A.">
        <title>Extraordinary preservation of gene collinearity over three hundred million years revealed in homosporous lycophytes.</title>
        <authorList>
            <person name="Li C."/>
            <person name="Wickell D."/>
            <person name="Kuo L.Y."/>
            <person name="Chen X."/>
            <person name="Nie B."/>
            <person name="Liao X."/>
            <person name="Peng D."/>
            <person name="Ji J."/>
            <person name="Jenkins J."/>
            <person name="Williams M."/>
            <person name="Shu S."/>
            <person name="Plott C."/>
            <person name="Barry K."/>
            <person name="Rajasekar S."/>
            <person name="Grimwood J."/>
            <person name="Han X."/>
            <person name="Sun S."/>
            <person name="Hou Z."/>
            <person name="He W."/>
            <person name="Dai G."/>
            <person name="Sun C."/>
            <person name="Schmutz J."/>
            <person name="Leebens-Mack J.H."/>
            <person name="Li F.W."/>
            <person name="Wang L."/>
        </authorList>
    </citation>
    <scope>NUCLEOTIDE SEQUENCE [LARGE SCALE GENOMIC DNA]</scope>
    <source>
        <strain evidence="2">cv. PW_Plant_1</strain>
    </source>
</reference>
<dbReference type="Proteomes" id="UP001162992">
    <property type="component" value="Chromosome 13"/>
</dbReference>
<keyword evidence="2" id="KW-1185">Reference proteome</keyword>
<protein>
    <submittedName>
        <fullName evidence="1">Uncharacterized protein</fullName>
    </submittedName>
</protein>
<evidence type="ECO:0000313" key="2">
    <source>
        <dbReference type="Proteomes" id="UP001162992"/>
    </source>
</evidence>
<gene>
    <name evidence="1" type="ORF">O6H91_13G081400</name>
</gene>
<comment type="caution">
    <text evidence="1">The sequence shown here is derived from an EMBL/GenBank/DDBJ whole genome shotgun (WGS) entry which is preliminary data.</text>
</comment>
<name>A0ACC2BWG6_DIPCM</name>
<dbReference type="EMBL" id="CM055104">
    <property type="protein sequence ID" value="KAJ7534138.1"/>
    <property type="molecule type" value="Genomic_DNA"/>
</dbReference>
<accession>A0ACC2BWG6</accession>
<sequence length="459" mass="49596">MQHTHKPIIMSIEQLCQLPRYNSPVVQVILIGLVCFCCPGMFNVILGLGSGGLVSTTAANNSLTALYITFTVFGVLGGAICNILGPRMSVFLGCSSYVLYAGSFLNYNYTRNEGLVVAAGALLGVGASMLWAGQGAIMLSYPPAESTGVYISLFWFIFNLGGVLGGLIPFVLNNDSVAQSVSNGTYVGLMVMMAVGTLIALLLVPVDKVIRDDGSRITSTQYSNALIEGWATLKLFRNPKLLLLFPVCLASNFFYTYQFNNVNGLLFNIRSRSLNNIFYWTAQIIGSIGLGYLLDHGSPNRRQRGFMGLGLVALLTIVVYAGGLANQLQYSRQHLPKPLDFMDSGLAYAGPALLYISFGVLDSMFQTLCYWTVASLSSEPESLSRYSGFYKGVQSAGAAVAWQLDARKLPLLWELSMICLLFTISLPLLGLVLKDVSEDTKANGELEGIMSSQEPGGEP</sequence>
<organism evidence="1 2">
    <name type="scientific">Diphasiastrum complanatum</name>
    <name type="common">Issler's clubmoss</name>
    <name type="synonym">Lycopodium complanatum</name>
    <dbReference type="NCBI Taxonomy" id="34168"/>
    <lineage>
        <taxon>Eukaryota</taxon>
        <taxon>Viridiplantae</taxon>
        <taxon>Streptophyta</taxon>
        <taxon>Embryophyta</taxon>
        <taxon>Tracheophyta</taxon>
        <taxon>Lycopodiopsida</taxon>
        <taxon>Lycopodiales</taxon>
        <taxon>Lycopodiaceae</taxon>
        <taxon>Lycopodioideae</taxon>
        <taxon>Diphasiastrum</taxon>
    </lineage>
</organism>
<evidence type="ECO:0000313" key="1">
    <source>
        <dbReference type="EMBL" id="KAJ7534138.1"/>
    </source>
</evidence>
<proteinExistence type="predicted"/>